<feature type="non-terminal residue" evidence="1">
    <location>
        <position position="105"/>
    </location>
</feature>
<dbReference type="EMBL" id="GBHO01012393">
    <property type="protein sequence ID" value="JAG31211.1"/>
    <property type="molecule type" value="Transcribed_RNA"/>
</dbReference>
<evidence type="ECO:0000313" key="1">
    <source>
        <dbReference type="EMBL" id="JAG31211.1"/>
    </source>
</evidence>
<gene>
    <name evidence="1" type="ORF">CM83_105222</name>
</gene>
<organism evidence="1">
    <name type="scientific">Lygus hesperus</name>
    <name type="common">Western plant bug</name>
    <dbReference type="NCBI Taxonomy" id="30085"/>
    <lineage>
        <taxon>Eukaryota</taxon>
        <taxon>Metazoa</taxon>
        <taxon>Ecdysozoa</taxon>
        <taxon>Arthropoda</taxon>
        <taxon>Hexapoda</taxon>
        <taxon>Insecta</taxon>
        <taxon>Pterygota</taxon>
        <taxon>Neoptera</taxon>
        <taxon>Paraneoptera</taxon>
        <taxon>Hemiptera</taxon>
        <taxon>Heteroptera</taxon>
        <taxon>Panheteroptera</taxon>
        <taxon>Cimicomorpha</taxon>
        <taxon>Miridae</taxon>
        <taxon>Mirini</taxon>
        <taxon>Lygus</taxon>
    </lineage>
</organism>
<reference evidence="1" key="1">
    <citation type="journal article" date="2014" name="PLoS ONE">
        <title>Transcriptome-Based Identification of ABC Transporters in the Western Tarnished Plant Bug Lygus hesperus.</title>
        <authorList>
            <person name="Hull J.J."/>
            <person name="Chaney K."/>
            <person name="Geib S.M."/>
            <person name="Fabrick J.A."/>
            <person name="Brent C.S."/>
            <person name="Walsh D."/>
            <person name="Lavine L.C."/>
        </authorList>
    </citation>
    <scope>NUCLEOTIDE SEQUENCE</scope>
</reference>
<proteinExistence type="predicted"/>
<accession>A0A0A9YHV1</accession>
<protein>
    <submittedName>
        <fullName evidence="1">Uncharacterized protein</fullName>
    </submittedName>
</protein>
<dbReference type="AlphaFoldDB" id="A0A0A9YHV1"/>
<name>A0A0A9YHV1_LYGHE</name>
<reference evidence="1" key="2">
    <citation type="submission" date="2014-07" db="EMBL/GenBank/DDBJ databases">
        <authorList>
            <person name="Hull J."/>
        </authorList>
    </citation>
    <scope>NUCLEOTIDE SEQUENCE</scope>
</reference>
<feature type="non-terminal residue" evidence="1">
    <location>
        <position position="1"/>
    </location>
</feature>
<sequence>LFFTFCCNSRFRRTYNWYSGSGHTKFESRDSTCCAEPCCIQLWYHSFDIAQLLHLSASSYKLHFLSKHSTRYFSCFRLRVVSFTRKVSEATIASARLQNSFNFVS</sequence>